<name>A0ABQ7J7U0_9APIC</name>
<comment type="caution">
    <text evidence="1">The sequence shown here is derived from an EMBL/GenBank/DDBJ whole genome shotgun (WGS) entry which is preliminary data.</text>
</comment>
<reference evidence="1 2" key="1">
    <citation type="journal article" date="2020" name="bioRxiv">
        <title>Metabolic contributions of an alphaproteobacterial endosymbiont in the apicomplexan Cardiosporidium cionae.</title>
        <authorList>
            <person name="Hunter E.S."/>
            <person name="Paight C.J."/>
            <person name="Lane C.E."/>
        </authorList>
    </citation>
    <scope>NUCLEOTIDE SEQUENCE [LARGE SCALE GENOMIC DNA]</scope>
    <source>
        <strain evidence="1">ESH_2018</strain>
    </source>
</reference>
<sequence>MLISLHSTAYSPISLTESRQLFLSILTPQTGSVSTCPTMLYIISLEKPKSLKAADVL</sequence>
<dbReference type="Proteomes" id="UP000823046">
    <property type="component" value="Unassembled WGS sequence"/>
</dbReference>
<protein>
    <submittedName>
        <fullName evidence="1">Uncharacterized protein</fullName>
    </submittedName>
</protein>
<gene>
    <name evidence="1" type="ORF">IE077_003631</name>
</gene>
<accession>A0ABQ7J7U0</accession>
<dbReference type="EMBL" id="JADAQX010000496">
    <property type="protein sequence ID" value="KAF8820057.1"/>
    <property type="molecule type" value="Genomic_DNA"/>
</dbReference>
<proteinExistence type="predicted"/>
<keyword evidence="2" id="KW-1185">Reference proteome</keyword>
<evidence type="ECO:0000313" key="2">
    <source>
        <dbReference type="Proteomes" id="UP000823046"/>
    </source>
</evidence>
<organism evidence="1 2">
    <name type="scientific">Cardiosporidium cionae</name>
    <dbReference type="NCBI Taxonomy" id="476202"/>
    <lineage>
        <taxon>Eukaryota</taxon>
        <taxon>Sar</taxon>
        <taxon>Alveolata</taxon>
        <taxon>Apicomplexa</taxon>
        <taxon>Aconoidasida</taxon>
        <taxon>Nephromycida</taxon>
        <taxon>Cardiosporidium</taxon>
    </lineage>
</organism>
<evidence type="ECO:0000313" key="1">
    <source>
        <dbReference type="EMBL" id="KAF8820057.1"/>
    </source>
</evidence>